<name>A0AA35VMW5_LACSI</name>
<sequence length="113" mass="12960">MLKVLPKPANFVLNCCIVSGFASLSIRIRGLPSLKIPYPLVEKNHGDSVLSPSPSLFSLTRCFLPLTLFLFYRSSFSALWPLVRPLSSPFHVHFPFETLYMYRIVMSKHEESW</sequence>
<gene>
    <name evidence="1" type="ORF">LSALG_LOCUS9716</name>
</gene>
<accession>A0AA35VMW5</accession>
<dbReference type="EMBL" id="OX465077">
    <property type="protein sequence ID" value="CAI9269335.1"/>
    <property type="molecule type" value="Genomic_DNA"/>
</dbReference>
<evidence type="ECO:0000313" key="1">
    <source>
        <dbReference type="EMBL" id="CAI9269335.1"/>
    </source>
</evidence>
<organism evidence="1 2">
    <name type="scientific">Lactuca saligna</name>
    <name type="common">Willowleaf lettuce</name>
    <dbReference type="NCBI Taxonomy" id="75948"/>
    <lineage>
        <taxon>Eukaryota</taxon>
        <taxon>Viridiplantae</taxon>
        <taxon>Streptophyta</taxon>
        <taxon>Embryophyta</taxon>
        <taxon>Tracheophyta</taxon>
        <taxon>Spermatophyta</taxon>
        <taxon>Magnoliopsida</taxon>
        <taxon>eudicotyledons</taxon>
        <taxon>Gunneridae</taxon>
        <taxon>Pentapetalae</taxon>
        <taxon>asterids</taxon>
        <taxon>campanulids</taxon>
        <taxon>Asterales</taxon>
        <taxon>Asteraceae</taxon>
        <taxon>Cichorioideae</taxon>
        <taxon>Cichorieae</taxon>
        <taxon>Lactucinae</taxon>
        <taxon>Lactuca</taxon>
    </lineage>
</organism>
<keyword evidence="2" id="KW-1185">Reference proteome</keyword>
<dbReference type="AlphaFoldDB" id="A0AA35VMW5"/>
<protein>
    <submittedName>
        <fullName evidence="1">Uncharacterized protein</fullName>
    </submittedName>
</protein>
<reference evidence="1" key="1">
    <citation type="submission" date="2023-04" db="EMBL/GenBank/DDBJ databases">
        <authorList>
            <person name="Vijverberg K."/>
            <person name="Xiong W."/>
            <person name="Schranz E."/>
        </authorList>
    </citation>
    <scope>NUCLEOTIDE SEQUENCE</scope>
</reference>
<evidence type="ECO:0000313" key="2">
    <source>
        <dbReference type="Proteomes" id="UP001177003"/>
    </source>
</evidence>
<proteinExistence type="predicted"/>
<dbReference type="Proteomes" id="UP001177003">
    <property type="component" value="Chromosome 1"/>
</dbReference>